<evidence type="ECO:0000313" key="5">
    <source>
        <dbReference type="Proteomes" id="UP001153069"/>
    </source>
</evidence>
<dbReference type="OrthoDB" id="46760at2759"/>
<name>A0A9N8DR63_9STRA</name>
<dbReference type="SUPFAM" id="SSF48403">
    <property type="entry name" value="Ankyrin repeat"/>
    <property type="match status" value="1"/>
</dbReference>
<dbReference type="EMBL" id="CAICTM010000292">
    <property type="protein sequence ID" value="CAB9507129.1"/>
    <property type="molecule type" value="Genomic_DNA"/>
</dbReference>
<dbReference type="Pfam" id="PF12796">
    <property type="entry name" value="Ank_2"/>
    <property type="match status" value="1"/>
</dbReference>
<accession>A0A9N8DR63</accession>
<dbReference type="PANTHER" id="PTHR24123">
    <property type="entry name" value="ANKYRIN REPEAT-CONTAINING"/>
    <property type="match status" value="1"/>
</dbReference>
<dbReference type="PROSITE" id="PS50088">
    <property type="entry name" value="ANK_REPEAT"/>
    <property type="match status" value="2"/>
</dbReference>
<dbReference type="InterPro" id="IPR002110">
    <property type="entry name" value="Ankyrin_rpt"/>
</dbReference>
<keyword evidence="1" id="KW-0677">Repeat</keyword>
<keyword evidence="2 3" id="KW-0040">ANK repeat</keyword>
<evidence type="ECO:0000313" key="4">
    <source>
        <dbReference type="EMBL" id="CAB9507129.1"/>
    </source>
</evidence>
<dbReference type="Proteomes" id="UP001153069">
    <property type="component" value="Unassembled WGS sequence"/>
</dbReference>
<sequence length="252" mass="27948">MASASDAKLIAACKEGNVSTLKELMQSDDFEWKKSLQWLDKDDNEMDTPAIFVAVDYGHMDAVKLLLEVESADINIKDSNDYSPLQLASFNGNMEMVQLLLEHGAVVDQDALDLAKEHGHGDIATLLRGKIDFYVGMEDVDDIMIKASREGDVKKVQELIADGYDFGKWKDSDGTYQEYSPIYVAMKNGHIEVIREFLQAGVEAELHSTHFNHDVATPPATELTEEQIATIAEETAKEEEAEGKEATEEATS</sequence>
<proteinExistence type="predicted"/>
<reference evidence="4" key="1">
    <citation type="submission" date="2020-06" db="EMBL/GenBank/DDBJ databases">
        <authorList>
            <consortium name="Plant Systems Biology data submission"/>
        </authorList>
    </citation>
    <scope>NUCLEOTIDE SEQUENCE</scope>
    <source>
        <strain evidence="4">D6</strain>
    </source>
</reference>
<dbReference type="InterPro" id="IPR036770">
    <property type="entry name" value="Ankyrin_rpt-contain_sf"/>
</dbReference>
<keyword evidence="5" id="KW-1185">Reference proteome</keyword>
<dbReference type="Gene3D" id="1.25.40.20">
    <property type="entry name" value="Ankyrin repeat-containing domain"/>
    <property type="match status" value="2"/>
</dbReference>
<evidence type="ECO:0000256" key="2">
    <source>
        <dbReference type="ARBA" id="ARBA00023043"/>
    </source>
</evidence>
<evidence type="ECO:0000256" key="1">
    <source>
        <dbReference type="ARBA" id="ARBA00022737"/>
    </source>
</evidence>
<comment type="caution">
    <text evidence="4">The sequence shown here is derived from an EMBL/GenBank/DDBJ whole genome shotgun (WGS) entry which is preliminary data.</text>
</comment>
<gene>
    <name evidence="4" type="ORF">SEMRO_293_G110080.1</name>
</gene>
<evidence type="ECO:0000256" key="3">
    <source>
        <dbReference type="PROSITE-ProRule" id="PRU00023"/>
    </source>
</evidence>
<feature type="repeat" description="ANK" evidence="3">
    <location>
        <begin position="177"/>
        <end position="209"/>
    </location>
</feature>
<dbReference type="PROSITE" id="PS50297">
    <property type="entry name" value="ANK_REP_REGION"/>
    <property type="match status" value="2"/>
</dbReference>
<dbReference type="AlphaFoldDB" id="A0A9N8DR63"/>
<dbReference type="SMART" id="SM00248">
    <property type="entry name" value="ANK"/>
    <property type="match status" value="3"/>
</dbReference>
<dbReference type="InterPro" id="IPR051165">
    <property type="entry name" value="Multifunctional_ANK_Repeat"/>
</dbReference>
<dbReference type="PANTHER" id="PTHR24123:SF33">
    <property type="entry name" value="PROTEIN HOS4"/>
    <property type="match status" value="1"/>
</dbReference>
<protein>
    <submittedName>
        <fullName evidence="4">Ankyrin repeat</fullName>
    </submittedName>
</protein>
<feature type="repeat" description="ANK" evidence="3">
    <location>
        <begin position="80"/>
        <end position="112"/>
    </location>
</feature>
<organism evidence="4 5">
    <name type="scientific">Seminavis robusta</name>
    <dbReference type="NCBI Taxonomy" id="568900"/>
    <lineage>
        <taxon>Eukaryota</taxon>
        <taxon>Sar</taxon>
        <taxon>Stramenopiles</taxon>
        <taxon>Ochrophyta</taxon>
        <taxon>Bacillariophyta</taxon>
        <taxon>Bacillariophyceae</taxon>
        <taxon>Bacillariophycidae</taxon>
        <taxon>Naviculales</taxon>
        <taxon>Naviculaceae</taxon>
        <taxon>Seminavis</taxon>
    </lineage>
</organism>